<dbReference type="Proteomes" id="UP000674938">
    <property type="component" value="Unassembled WGS sequence"/>
</dbReference>
<keyword evidence="5" id="KW-0805">Transcription regulation</keyword>
<keyword evidence="12" id="KW-1185">Reference proteome</keyword>
<dbReference type="CDD" id="cd17536">
    <property type="entry name" value="REC_YesN-like"/>
    <property type="match status" value="1"/>
</dbReference>
<dbReference type="InterPro" id="IPR011006">
    <property type="entry name" value="CheY-like_superfamily"/>
</dbReference>
<evidence type="ECO:0000256" key="7">
    <source>
        <dbReference type="ARBA" id="ARBA00023163"/>
    </source>
</evidence>
<reference evidence="11" key="1">
    <citation type="submission" date="2020-12" db="EMBL/GenBank/DDBJ databases">
        <title>Vagococcus allomyrinae sp. nov. and Enterococcus lavae sp. nov., isolated from the larvae of Allomyrina dichotoma.</title>
        <authorList>
            <person name="Lee S.D."/>
        </authorList>
    </citation>
    <scope>NUCLEOTIDE SEQUENCE</scope>
    <source>
        <strain evidence="11">BWB3-3</strain>
    </source>
</reference>
<evidence type="ECO:0000256" key="1">
    <source>
        <dbReference type="ARBA" id="ARBA00004496"/>
    </source>
</evidence>
<organism evidence="11 12">
    <name type="scientific">Vagococcus allomyrinae</name>
    <dbReference type="NCBI Taxonomy" id="2794353"/>
    <lineage>
        <taxon>Bacteria</taxon>
        <taxon>Bacillati</taxon>
        <taxon>Bacillota</taxon>
        <taxon>Bacilli</taxon>
        <taxon>Lactobacillales</taxon>
        <taxon>Enterococcaceae</taxon>
        <taxon>Vagococcus</taxon>
    </lineage>
</organism>
<feature type="domain" description="HTH araC/xylS-type" evidence="9">
    <location>
        <begin position="308"/>
        <end position="406"/>
    </location>
</feature>
<dbReference type="EMBL" id="JAEEGA010000004">
    <property type="protein sequence ID" value="MBP1041010.1"/>
    <property type="molecule type" value="Genomic_DNA"/>
</dbReference>
<protein>
    <submittedName>
        <fullName evidence="11">Response regulator</fullName>
    </submittedName>
</protein>
<comment type="caution">
    <text evidence="11">The sequence shown here is derived from an EMBL/GenBank/DDBJ whole genome shotgun (WGS) entry which is preliminary data.</text>
</comment>
<dbReference type="Pfam" id="PF12833">
    <property type="entry name" value="HTH_18"/>
    <property type="match status" value="1"/>
</dbReference>
<dbReference type="Gene3D" id="1.10.10.60">
    <property type="entry name" value="Homeodomain-like"/>
    <property type="match status" value="2"/>
</dbReference>
<dbReference type="AlphaFoldDB" id="A0A940SU64"/>
<dbReference type="PANTHER" id="PTHR42713">
    <property type="entry name" value="HISTIDINE KINASE-RELATED"/>
    <property type="match status" value="1"/>
</dbReference>
<dbReference type="GO" id="GO:0003700">
    <property type="term" value="F:DNA-binding transcription factor activity"/>
    <property type="evidence" value="ECO:0007669"/>
    <property type="project" value="InterPro"/>
</dbReference>
<dbReference type="PANTHER" id="PTHR42713:SF3">
    <property type="entry name" value="TRANSCRIPTIONAL REGULATORY PROTEIN HPTR"/>
    <property type="match status" value="1"/>
</dbReference>
<evidence type="ECO:0000256" key="4">
    <source>
        <dbReference type="ARBA" id="ARBA00023012"/>
    </source>
</evidence>
<keyword evidence="4" id="KW-0902">Two-component regulatory system</keyword>
<evidence type="ECO:0000256" key="5">
    <source>
        <dbReference type="ARBA" id="ARBA00023015"/>
    </source>
</evidence>
<evidence type="ECO:0000256" key="8">
    <source>
        <dbReference type="PROSITE-ProRule" id="PRU00169"/>
    </source>
</evidence>
<dbReference type="RefSeq" id="WP_209526635.1">
    <property type="nucleotide sequence ID" value="NZ_JAEEGA010000004.1"/>
</dbReference>
<dbReference type="Gene3D" id="3.40.50.2300">
    <property type="match status" value="1"/>
</dbReference>
<keyword evidence="2" id="KW-0963">Cytoplasm</keyword>
<evidence type="ECO:0000259" key="9">
    <source>
        <dbReference type="PROSITE" id="PS01124"/>
    </source>
</evidence>
<name>A0A940SU64_9ENTE</name>
<dbReference type="PROSITE" id="PS50110">
    <property type="entry name" value="RESPONSE_REGULATORY"/>
    <property type="match status" value="1"/>
</dbReference>
<dbReference type="InterPro" id="IPR018060">
    <property type="entry name" value="HTH_AraC"/>
</dbReference>
<evidence type="ECO:0000259" key="10">
    <source>
        <dbReference type="PROSITE" id="PS50110"/>
    </source>
</evidence>
<dbReference type="SMART" id="SM00342">
    <property type="entry name" value="HTH_ARAC"/>
    <property type="match status" value="1"/>
</dbReference>
<comment type="subcellular location">
    <subcellularLocation>
        <location evidence="1">Cytoplasm</location>
    </subcellularLocation>
</comment>
<accession>A0A940SU64</accession>
<evidence type="ECO:0000256" key="6">
    <source>
        <dbReference type="ARBA" id="ARBA00023125"/>
    </source>
</evidence>
<feature type="modified residue" description="4-aspartylphosphate" evidence="8">
    <location>
        <position position="55"/>
    </location>
</feature>
<keyword evidence="7" id="KW-0804">Transcription</keyword>
<sequence length="414" mass="48212">MKVLIVDDEKQIVNYLQRIIPWKKFGFQEVKGLVSSKEALVLLTSGYQPDLLITDIKMPEVSGLDLVQAIDAHTQAIIISGYSEFEYAQQAIRYGVKEYLLKPIYEEELEGAVTRMIEGVSAEQAASQIDPFQFYLYVLTDINDYDEQLETMLTKLRENGYEPRFLAEGETGLFKLNWQNQVFGFVKSDQEMPKMTKQGERQRLFKVLFGLSLSTNLLPPTIKKAIDQNHWNLLVELLSPLEQAPETQETLTQKMQTLTYLYLKRPDIFKEMEIDHFLQLATGPFLRQFLEKWMEISVLADSNEGIVRFIQGYVNRHYQQPLSLEILGELVHLHPVYLSRMYKETTNENLSTYILTVRLEKVRELLINTDFSLKTIAELVGYRKPQNVIALFKRKYSVTPAQYRNQQKSHLKHH</sequence>
<dbReference type="InterPro" id="IPR009057">
    <property type="entry name" value="Homeodomain-like_sf"/>
</dbReference>
<dbReference type="InterPro" id="IPR001789">
    <property type="entry name" value="Sig_transdc_resp-reg_receiver"/>
</dbReference>
<keyword evidence="3 8" id="KW-0597">Phosphoprotein</keyword>
<evidence type="ECO:0000256" key="3">
    <source>
        <dbReference type="ARBA" id="ARBA00022553"/>
    </source>
</evidence>
<dbReference type="InterPro" id="IPR051552">
    <property type="entry name" value="HptR"/>
</dbReference>
<dbReference type="Pfam" id="PF00072">
    <property type="entry name" value="Response_reg"/>
    <property type="match status" value="1"/>
</dbReference>
<dbReference type="GO" id="GO:0005737">
    <property type="term" value="C:cytoplasm"/>
    <property type="evidence" value="ECO:0007669"/>
    <property type="project" value="UniProtKB-SubCell"/>
</dbReference>
<dbReference type="PROSITE" id="PS01124">
    <property type="entry name" value="HTH_ARAC_FAMILY_2"/>
    <property type="match status" value="1"/>
</dbReference>
<proteinExistence type="predicted"/>
<gene>
    <name evidence="11" type="ORF">I6N95_08345</name>
</gene>
<dbReference type="SUPFAM" id="SSF46689">
    <property type="entry name" value="Homeodomain-like"/>
    <property type="match status" value="1"/>
</dbReference>
<keyword evidence="6" id="KW-0238">DNA-binding</keyword>
<evidence type="ECO:0000313" key="11">
    <source>
        <dbReference type="EMBL" id="MBP1041010.1"/>
    </source>
</evidence>
<evidence type="ECO:0000313" key="12">
    <source>
        <dbReference type="Proteomes" id="UP000674938"/>
    </source>
</evidence>
<evidence type="ECO:0000256" key="2">
    <source>
        <dbReference type="ARBA" id="ARBA00022490"/>
    </source>
</evidence>
<dbReference type="SMART" id="SM00448">
    <property type="entry name" value="REC"/>
    <property type="match status" value="1"/>
</dbReference>
<dbReference type="SUPFAM" id="SSF52172">
    <property type="entry name" value="CheY-like"/>
    <property type="match status" value="1"/>
</dbReference>
<dbReference type="GO" id="GO:0043565">
    <property type="term" value="F:sequence-specific DNA binding"/>
    <property type="evidence" value="ECO:0007669"/>
    <property type="project" value="InterPro"/>
</dbReference>
<dbReference type="GO" id="GO:0000160">
    <property type="term" value="P:phosphorelay signal transduction system"/>
    <property type="evidence" value="ECO:0007669"/>
    <property type="project" value="UniProtKB-KW"/>
</dbReference>
<feature type="domain" description="Response regulatory" evidence="10">
    <location>
        <begin position="2"/>
        <end position="117"/>
    </location>
</feature>